<organism evidence="7 8">
    <name type="scientific">Cannabis sativa</name>
    <name type="common">Hemp</name>
    <name type="synonym">Marijuana</name>
    <dbReference type="NCBI Taxonomy" id="3483"/>
    <lineage>
        <taxon>Eukaryota</taxon>
        <taxon>Viridiplantae</taxon>
        <taxon>Streptophyta</taxon>
        <taxon>Embryophyta</taxon>
        <taxon>Tracheophyta</taxon>
        <taxon>Spermatophyta</taxon>
        <taxon>Magnoliopsida</taxon>
        <taxon>eudicotyledons</taxon>
        <taxon>Gunneridae</taxon>
        <taxon>Pentapetalae</taxon>
        <taxon>rosids</taxon>
        <taxon>fabids</taxon>
        <taxon>Rosales</taxon>
        <taxon>Cannabaceae</taxon>
        <taxon>Cannabis</taxon>
    </lineage>
</organism>
<accession>A0A7J6DYR0</accession>
<dbReference type="Pfam" id="PF00270">
    <property type="entry name" value="DEAD"/>
    <property type="match status" value="1"/>
</dbReference>
<dbReference type="InterPro" id="IPR014001">
    <property type="entry name" value="Helicase_ATP-bd"/>
</dbReference>
<dbReference type="EMBL" id="JAATIQ010000586">
    <property type="protein sequence ID" value="KAF4350750.1"/>
    <property type="molecule type" value="Genomic_DNA"/>
</dbReference>
<name>A0A7J6DYR0_CANSA</name>
<evidence type="ECO:0000256" key="1">
    <source>
        <dbReference type="ARBA" id="ARBA00022741"/>
    </source>
</evidence>
<dbReference type="InterPro" id="IPR000629">
    <property type="entry name" value="RNA-helicase_DEAD-box_CS"/>
</dbReference>
<dbReference type="GO" id="GO:0003676">
    <property type="term" value="F:nucleic acid binding"/>
    <property type="evidence" value="ECO:0007669"/>
    <property type="project" value="InterPro"/>
</dbReference>
<gene>
    <name evidence="7" type="ORF">G4B88_008687</name>
</gene>
<evidence type="ECO:0000259" key="6">
    <source>
        <dbReference type="PROSITE" id="PS51192"/>
    </source>
</evidence>
<evidence type="ECO:0000256" key="3">
    <source>
        <dbReference type="ARBA" id="ARBA00022806"/>
    </source>
</evidence>
<dbReference type="GO" id="GO:0016787">
    <property type="term" value="F:hydrolase activity"/>
    <property type="evidence" value="ECO:0007669"/>
    <property type="project" value="UniProtKB-KW"/>
</dbReference>
<dbReference type="PROSITE" id="PS00039">
    <property type="entry name" value="DEAD_ATP_HELICASE"/>
    <property type="match status" value="1"/>
</dbReference>
<feature type="domain" description="Helicase ATP-binding" evidence="6">
    <location>
        <begin position="240"/>
        <end position="342"/>
    </location>
</feature>
<comment type="caution">
    <text evidence="7">The sequence shown here is derived from an EMBL/GenBank/DDBJ whole genome shotgun (WGS) entry which is preliminary data.</text>
</comment>
<dbReference type="GO" id="GO:0005829">
    <property type="term" value="C:cytosol"/>
    <property type="evidence" value="ECO:0007669"/>
    <property type="project" value="TreeGrafter"/>
</dbReference>
<dbReference type="PANTHER" id="PTHR47959:SF1">
    <property type="entry name" value="ATP-DEPENDENT RNA HELICASE DBPA"/>
    <property type="match status" value="1"/>
</dbReference>
<dbReference type="InterPro" id="IPR012340">
    <property type="entry name" value="NA-bd_OB-fold"/>
</dbReference>
<dbReference type="InterPro" id="IPR011545">
    <property type="entry name" value="DEAD/DEAH_box_helicase_dom"/>
</dbReference>
<dbReference type="InterPro" id="IPR050079">
    <property type="entry name" value="DEAD_box_RNA_helicase"/>
</dbReference>
<dbReference type="GO" id="GO:0003724">
    <property type="term" value="F:RNA helicase activity"/>
    <property type="evidence" value="ECO:0007669"/>
    <property type="project" value="TreeGrafter"/>
</dbReference>
<dbReference type="AlphaFoldDB" id="A0A7J6DYR0"/>
<comment type="similarity">
    <text evidence="5">Belongs to the DEAD box helicase family.</text>
</comment>
<dbReference type="InterPro" id="IPR027417">
    <property type="entry name" value="P-loop_NTPase"/>
</dbReference>
<keyword evidence="8" id="KW-1185">Reference proteome</keyword>
<evidence type="ECO:0000256" key="2">
    <source>
        <dbReference type="ARBA" id="ARBA00022801"/>
    </source>
</evidence>
<dbReference type="PANTHER" id="PTHR47959">
    <property type="entry name" value="ATP-DEPENDENT RNA HELICASE RHLE-RELATED"/>
    <property type="match status" value="1"/>
</dbReference>
<dbReference type="Proteomes" id="UP000583929">
    <property type="component" value="Unassembled WGS sequence"/>
</dbReference>
<dbReference type="GO" id="GO:0005524">
    <property type="term" value="F:ATP binding"/>
    <property type="evidence" value="ECO:0007669"/>
    <property type="project" value="UniProtKB-KW"/>
</dbReference>
<keyword evidence="2 5" id="KW-0378">Hydrolase</keyword>
<dbReference type="InterPro" id="IPR036915">
    <property type="entry name" value="Cyclin-like_sf"/>
</dbReference>
<keyword evidence="3 5" id="KW-0347">Helicase</keyword>
<protein>
    <recommendedName>
        <fullName evidence="6">Helicase ATP-binding domain-containing protein</fullName>
    </recommendedName>
</protein>
<keyword evidence="4 5" id="KW-0067">ATP-binding</keyword>
<evidence type="ECO:0000256" key="4">
    <source>
        <dbReference type="ARBA" id="ARBA00022840"/>
    </source>
</evidence>
<evidence type="ECO:0000313" key="7">
    <source>
        <dbReference type="EMBL" id="KAF4350750.1"/>
    </source>
</evidence>
<reference evidence="7 8" key="1">
    <citation type="journal article" date="2020" name="bioRxiv">
        <title>Sequence and annotation of 42 cannabis genomes reveals extensive copy number variation in cannabinoid synthesis and pathogen resistance genes.</title>
        <authorList>
            <person name="Mckernan K.J."/>
            <person name="Helbert Y."/>
            <person name="Kane L.T."/>
            <person name="Ebling H."/>
            <person name="Zhang L."/>
            <person name="Liu B."/>
            <person name="Eaton Z."/>
            <person name="Mclaughlin S."/>
            <person name="Kingan S."/>
            <person name="Baybayan P."/>
            <person name="Concepcion G."/>
            <person name="Jordan M."/>
            <person name="Riva A."/>
            <person name="Barbazuk W."/>
            <person name="Harkins T."/>
        </authorList>
    </citation>
    <scope>NUCLEOTIDE SEQUENCE [LARGE SCALE GENOMIC DNA]</scope>
    <source>
        <strain evidence="8">cv. Jamaican Lion 4</strain>
        <tissue evidence="7">Leaf</tissue>
    </source>
</reference>
<dbReference type="SUPFAM" id="SSF52540">
    <property type="entry name" value="P-loop containing nucleoside triphosphate hydrolases"/>
    <property type="match status" value="1"/>
</dbReference>
<evidence type="ECO:0000313" key="8">
    <source>
        <dbReference type="Proteomes" id="UP000583929"/>
    </source>
</evidence>
<evidence type="ECO:0000256" key="5">
    <source>
        <dbReference type="RuleBase" id="RU000492"/>
    </source>
</evidence>
<dbReference type="PROSITE" id="PS51192">
    <property type="entry name" value="HELICASE_ATP_BIND_1"/>
    <property type="match status" value="1"/>
</dbReference>
<keyword evidence="1 5" id="KW-0547">Nucleotide-binding</keyword>
<dbReference type="Gene3D" id="1.10.472.10">
    <property type="entry name" value="Cyclin-like"/>
    <property type="match status" value="1"/>
</dbReference>
<dbReference type="SUPFAM" id="SSF47954">
    <property type="entry name" value="Cyclin-like"/>
    <property type="match status" value="1"/>
</dbReference>
<dbReference type="Gene3D" id="3.40.50.300">
    <property type="entry name" value="P-loop containing nucleotide triphosphate hydrolases"/>
    <property type="match status" value="1"/>
</dbReference>
<sequence length="444" mass="50353">MIYTAIDTFYLTHDQLQNSPSRKDNIDEPTETTLRIYGCDLIQESGILLILPQAVMATAQVLFHINDGGLCNNRFESFWTLEMGVPKSESAEVRLAWLRSQIIGGNYEVEYKSPFGKRTIVYADHTASGRSLLYIENFIINNVLPFYDSKVFPSSQEFYVWSNLRCRLLRLRRRLLRSATILSAPVNVEKCRCEILLVITMAFTWFRLSDSSQQFICRWVSFRAGCAGAVQSMGPVHFDFEIYGGAVGLTACSIYGGSAFRSQELQLRRGVDIVIGTPGRVKDHLERKNLDLTSLKFRVLDEADEMLKMGFVDDVELILVNASMVNPEASTPIYSLCGLDNFKFFSLSSYWYWLLFLIAVLDYLCRTLHLNISCSFHPICLTLWGALVQDISEKLSEVTGNNPIIMGTKMIVQTKRGLSLSSRESSTIEIDPDNYEATTLQQWA</sequence>
<proteinExistence type="inferred from homology"/>
<dbReference type="Gene3D" id="2.40.50.140">
    <property type="entry name" value="Nucleic acid-binding proteins"/>
    <property type="match status" value="1"/>
</dbReference>